<comment type="catalytic activity">
    <reaction evidence="6">
        <text>L-glutaminyl-[protein] + H2O = L-glutamyl-[protein] + NH4(+)</text>
        <dbReference type="Rhea" id="RHEA:16441"/>
        <dbReference type="Rhea" id="RHEA-COMP:10207"/>
        <dbReference type="Rhea" id="RHEA-COMP:10208"/>
        <dbReference type="ChEBI" id="CHEBI:15377"/>
        <dbReference type="ChEBI" id="CHEBI:28938"/>
        <dbReference type="ChEBI" id="CHEBI:29973"/>
        <dbReference type="ChEBI" id="CHEBI:30011"/>
        <dbReference type="EC" id="3.5.1.44"/>
    </reaction>
</comment>
<evidence type="ECO:0000256" key="2">
    <source>
        <dbReference type="ARBA" id="ARBA00022500"/>
    </source>
</evidence>
<accession>A0ABT4DB41</accession>
<feature type="domain" description="Response regulatory" evidence="9">
    <location>
        <begin position="5"/>
        <end position="123"/>
    </location>
</feature>
<gene>
    <name evidence="6" type="primary">cheB</name>
    <name evidence="11" type="ORF">OW729_13025</name>
</gene>
<comment type="function">
    <text evidence="4">May play the central regulatory role in sporulation. It may be an element of the effector pathway responsible for the activation of sporulation genes in response to nutritional stress. Spo0A may act in concert with spo0H (a sigma factor) to control the expression of some genes that are critical to the sporulation process.</text>
</comment>
<dbReference type="NCBIfam" id="NF001965">
    <property type="entry name" value="PRK00742.1"/>
    <property type="match status" value="1"/>
</dbReference>
<keyword evidence="3 6" id="KW-0378">Hydrolase</keyword>
<reference evidence="11" key="1">
    <citation type="submission" date="2022-12" db="EMBL/GenBank/DDBJ databases">
        <title>Clostridium sp. nov., isolated from industrial wastewater.</title>
        <authorList>
            <person name="Jiayan W."/>
        </authorList>
    </citation>
    <scope>NUCLEOTIDE SEQUENCE</scope>
    <source>
        <strain evidence="11">ZC22-4</strain>
    </source>
</reference>
<evidence type="ECO:0000256" key="5">
    <source>
        <dbReference type="ARBA" id="ARBA00048267"/>
    </source>
</evidence>
<proteinExistence type="inferred from homology"/>
<dbReference type="CDD" id="cd17541">
    <property type="entry name" value="REC_CheB-like"/>
    <property type="match status" value="1"/>
</dbReference>
<dbReference type="CDD" id="cd16432">
    <property type="entry name" value="CheB_Rec"/>
    <property type="match status" value="1"/>
</dbReference>
<evidence type="ECO:0000256" key="1">
    <source>
        <dbReference type="ARBA" id="ARBA00022490"/>
    </source>
</evidence>
<dbReference type="InterPro" id="IPR011006">
    <property type="entry name" value="CheY-like_superfamily"/>
</dbReference>
<keyword evidence="6 8" id="KW-0597">Phosphoprotein</keyword>
<dbReference type="PIRSF" id="PIRSF000876">
    <property type="entry name" value="RR_chemtxs_CheB"/>
    <property type="match status" value="1"/>
</dbReference>
<evidence type="ECO:0000256" key="6">
    <source>
        <dbReference type="HAMAP-Rule" id="MF_00099"/>
    </source>
</evidence>
<dbReference type="RefSeq" id="WP_268061966.1">
    <property type="nucleotide sequence ID" value="NZ_JAPQFJ010000014.1"/>
</dbReference>
<comment type="catalytic activity">
    <reaction evidence="5 6">
        <text>[protein]-L-glutamate 5-O-methyl ester + H2O = L-glutamyl-[protein] + methanol + H(+)</text>
        <dbReference type="Rhea" id="RHEA:23236"/>
        <dbReference type="Rhea" id="RHEA-COMP:10208"/>
        <dbReference type="Rhea" id="RHEA-COMP:10311"/>
        <dbReference type="ChEBI" id="CHEBI:15377"/>
        <dbReference type="ChEBI" id="CHEBI:15378"/>
        <dbReference type="ChEBI" id="CHEBI:17790"/>
        <dbReference type="ChEBI" id="CHEBI:29973"/>
        <dbReference type="ChEBI" id="CHEBI:82795"/>
        <dbReference type="EC" id="3.1.1.61"/>
    </reaction>
</comment>
<dbReference type="PANTHER" id="PTHR42872">
    <property type="entry name" value="PROTEIN-GLUTAMATE METHYLESTERASE/PROTEIN-GLUTAMINE GLUTAMINASE"/>
    <property type="match status" value="1"/>
</dbReference>
<comment type="domain">
    <text evidence="6">Contains a C-terminal catalytic domain, and an N-terminal region which modulates catalytic activity.</text>
</comment>
<protein>
    <recommendedName>
        <fullName evidence="6">Protein-glutamate methylesterase/protein-glutamine glutaminase</fullName>
        <ecNumber evidence="6">3.1.1.61</ecNumber>
        <ecNumber evidence="6">3.5.1.44</ecNumber>
    </recommendedName>
</protein>
<dbReference type="EMBL" id="JAPQFJ010000014">
    <property type="protein sequence ID" value="MCY6959535.1"/>
    <property type="molecule type" value="Genomic_DNA"/>
</dbReference>
<name>A0ABT4DB41_9CLOT</name>
<dbReference type="EC" id="3.1.1.61" evidence="6"/>
<dbReference type="Gene3D" id="3.40.50.2300">
    <property type="match status" value="1"/>
</dbReference>
<dbReference type="Pfam" id="PF01339">
    <property type="entry name" value="CheB_methylest"/>
    <property type="match status" value="1"/>
</dbReference>
<evidence type="ECO:0000256" key="7">
    <source>
        <dbReference type="PROSITE-ProRule" id="PRU00050"/>
    </source>
</evidence>
<evidence type="ECO:0000256" key="3">
    <source>
        <dbReference type="ARBA" id="ARBA00022801"/>
    </source>
</evidence>
<comment type="subcellular location">
    <subcellularLocation>
        <location evidence="6">Cytoplasm</location>
    </subcellularLocation>
</comment>
<comment type="caution">
    <text evidence="11">The sequence shown here is derived from an EMBL/GenBank/DDBJ whole genome shotgun (WGS) entry which is preliminary data.</text>
</comment>
<feature type="active site" evidence="6 7">
    <location>
        <position position="219"/>
    </location>
</feature>
<feature type="modified residue" description="4-aspartylphosphate" evidence="6 8">
    <location>
        <position position="56"/>
    </location>
</feature>
<dbReference type="SUPFAM" id="SSF52738">
    <property type="entry name" value="Methylesterase CheB, C-terminal domain"/>
    <property type="match status" value="1"/>
</dbReference>
<dbReference type="InterPro" id="IPR000673">
    <property type="entry name" value="Sig_transdc_resp-reg_Me-estase"/>
</dbReference>
<keyword evidence="1 6" id="KW-0963">Cytoplasm</keyword>
<feature type="domain" description="CheB-type methylesterase" evidence="10">
    <location>
        <begin position="187"/>
        <end position="369"/>
    </location>
</feature>
<dbReference type="InterPro" id="IPR035909">
    <property type="entry name" value="CheB_C"/>
</dbReference>
<dbReference type="Proteomes" id="UP001144612">
    <property type="component" value="Unassembled WGS sequence"/>
</dbReference>
<dbReference type="InterPro" id="IPR008248">
    <property type="entry name" value="CheB-like"/>
</dbReference>
<comment type="function">
    <text evidence="6">Involved in chemotaxis. Part of a chemotaxis signal transduction system that modulates chemotaxis in response to various stimuli. Catalyzes the demethylation of specific methylglutamate residues introduced into the chemoreceptors (methyl-accepting chemotaxis proteins or MCP) by CheR. Also mediates the irreversible deamidation of specific glutamine residues to glutamic acid.</text>
</comment>
<dbReference type="PROSITE" id="PS50110">
    <property type="entry name" value="RESPONSE_REGULATORY"/>
    <property type="match status" value="1"/>
</dbReference>
<dbReference type="InterPro" id="IPR001789">
    <property type="entry name" value="Sig_transdc_resp-reg_receiver"/>
</dbReference>
<dbReference type="Gene3D" id="3.40.50.180">
    <property type="entry name" value="Methylesterase CheB, C-terminal domain"/>
    <property type="match status" value="1"/>
</dbReference>
<evidence type="ECO:0000313" key="12">
    <source>
        <dbReference type="Proteomes" id="UP001144612"/>
    </source>
</evidence>
<evidence type="ECO:0000256" key="8">
    <source>
        <dbReference type="PROSITE-ProRule" id="PRU00169"/>
    </source>
</evidence>
<comment type="PTM">
    <text evidence="6">Phosphorylated by CheA. Phosphorylation of the N-terminal regulatory domain activates the methylesterase activity.</text>
</comment>
<dbReference type="EC" id="3.5.1.44" evidence="6"/>
<comment type="similarity">
    <text evidence="6">Belongs to the CheB family.</text>
</comment>
<evidence type="ECO:0000259" key="10">
    <source>
        <dbReference type="PROSITE" id="PS50122"/>
    </source>
</evidence>
<feature type="active site" evidence="6 7">
    <location>
        <position position="192"/>
    </location>
</feature>
<feature type="active site" evidence="6 7">
    <location>
        <position position="312"/>
    </location>
</feature>
<sequence>MDKIKVIVVDDSALMRKIISDIINSDNSMEVIATCRNGEDLLMKLQKLKPDIITLDVEMPKMDGITTLKNLKLNRYNIPIIVLSSISKRGTDLTFECLENGAFDFIPKPSGAISLDINKIEDALKSKIKLAYNKNYDSDKKYDLDNRIETEEPKKEFIKIKEDIKKEDIKREVIFTSNVRSKKINAVVIGASTGGPKALYKVVTKLPKDIGIPVFIVQHMPVGFTKAFADRLNANSEIEVVEATDGESIRNNVVYVARGGIHMEVGGDKKIHFNTDPPIWGVRPAVDKLFISASKIYKENLLSVVLTGMGKDGAEGTIVVKDNGGITISEDKSTCTIYGMPKAAYETGKVDKVFPIDYIAEAIIKIIKS</sequence>
<dbReference type="PROSITE" id="PS50122">
    <property type="entry name" value="CHEB"/>
    <property type="match status" value="1"/>
</dbReference>
<dbReference type="Pfam" id="PF00072">
    <property type="entry name" value="Response_reg"/>
    <property type="match status" value="1"/>
</dbReference>
<evidence type="ECO:0000259" key="9">
    <source>
        <dbReference type="PROSITE" id="PS50110"/>
    </source>
</evidence>
<keyword evidence="12" id="KW-1185">Reference proteome</keyword>
<evidence type="ECO:0000313" key="11">
    <source>
        <dbReference type="EMBL" id="MCY6959535.1"/>
    </source>
</evidence>
<dbReference type="SMART" id="SM00448">
    <property type="entry name" value="REC"/>
    <property type="match status" value="1"/>
</dbReference>
<dbReference type="PANTHER" id="PTHR42872:SF6">
    <property type="entry name" value="PROTEIN-GLUTAMATE METHYLESTERASE_PROTEIN-GLUTAMINE GLUTAMINASE"/>
    <property type="match status" value="1"/>
</dbReference>
<organism evidence="11 12">
    <name type="scientific">Clostridium brassicae</name>
    <dbReference type="NCBI Taxonomy" id="2999072"/>
    <lineage>
        <taxon>Bacteria</taxon>
        <taxon>Bacillati</taxon>
        <taxon>Bacillota</taxon>
        <taxon>Clostridia</taxon>
        <taxon>Eubacteriales</taxon>
        <taxon>Clostridiaceae</taxon>
        <taxon>Clostridium</taxon>
    </lineage>
</organism>
<dbReference type="HAMAP" id="MF_00099">
    <property type="entry name" value="CheB_chemtxs"/>
    <property type="match status" value="1"/>
</dbReference>
<dbReference type="SUPFAM" id="SSF52172">
    <property type="entry name" value="CheY-like"/>
    <property type="match status" value="1"/>
</dbReference>
<evidence type="ECO:0000256" key="4">
    <source>
        <dbReference type="ARBA" id="ARBA00024867"/>
    </source>
</evidence>
<keyword evidence="2 6" id="KW-0145">Chemotaxis</keyword>